<dbReference type="Pfam" id="PF00756">
    <property type="entry name" value="Esterase"/>
    <property type="match status" value="1"/>
</dbReference>
<keyword evidence="2" id="KW-0963">Cytoplasm</keyword>
<dbReference type="GO" id="GO:0005737">
    <property type="term" value="C:cytoplasm"/>
    <property type="evidence" value="ECO:0007669"/>
    <property type="project" value="UniProtKB-SubCell"/>
</dbReference>
<dbReference type="SUPFAM" id="SSF81296">
    <property type="entry name" value="E set domains"/>
    <property type="match status" value="1"/>
</dbReference>
<evidence type="ECO:0000256" key="1">
    <source>
        <dbReference type="ARBA" id="ARBA00004496"/>
    </source>
</evidence>
<feature type="region of interest" description="Disordered" evidence="5">
    <location>
        <begin position="1"/>
        <end position="38"/>
    </location>
</feature>
<protein>
    <submittedName>
        <fullName evidence="7">Ferric enterobactin esterase</fullName>
    </submittedName>
</protein>
<name>A0A7Z9D782_9MICC</name>
<evidence type="ECO:0000313" key="8">
    <source>
        <dbReference type="Proteomes" id="UP000282386"/>
    </source>
</evidence>
<dbReference type="Gene3D" id="3.40.50.1820">
    <property type="entry name" value="alpha/beta hydrolase"/>
    <property type="match status" value="1"/>
</dbReference>
<reference evidence="7 8" key="1">
    <citation type="submission" date="2018-12" db="EMBL/GenBank/DDBJ databases">
        <authorList>
            <consortium name="Pathogen Informatics"/>
        </authorList>
    </citation>
    <scope>NUCLEOTIDE SEQUENCE [LARGE SCALE GENOMIC DNA]</scope>
    <source>
        <strain evidence="7 8">NCTC10207</strain>
    </source>
</reference>
<keyword evidence="3" id="KW-0378">Hydrolase</keyword>
<evidence type="ECO:0000259" key="6">
    <source>
        <dbReference type="Pfam" id="PF11806"/>
    </source>
</evidence>
<dbReference type="EMBL" id="LR134479">
    <property type="protein sequence ID" value="VEI23298.1"/>
    <property type="molecule type" value="Genomic_DNA"/>
</dbReference>
<sequence>MGNLDNPPCDTVQTMKPSIMDRPVPPKTPRPTPAPRVSSPLISTLIDQAINADELNARILEVVGEGTPLIEQVHNPDGTVNEGERIVTFLYRHAEAQQVLIFVNRLTDEKNLPLSLMERIEGTDWWQLSFQMATNWRASYSFVPALPGERPVWLSESDQVMLRAALDAGEGDPFNPKTVCNRIGRCMGVVELKDAPVHEFLLSQQELDTLPAPRWLKTPDGHMYVVGKVGNPAPEDPLFILFDGEVWFNHGMEHTLNRAYRAGRIPPFHVFFLHSGGRERRWQELNGEHPIADYIVDEALPHLAKFHNIRTPAENIIINGQSLGGLSSLLAVISRPEAFGAAIAQSASLWQPQVFDRLEQLRSADELHRLRHLHLEVEVGEQEWVLVPPHQRLVQELKGVDMHLNYTVFNGGHDYACWRGAIVPALERILTAK</sequence>
<dbReference type="InterPro" id="IPR000801">
    <property type="entry name" value="Esterase-like"/>
</dbReference>
<accession>A0A7Z9D782</accession>
<organism evidence="7 8">
    <name type="scientific">Rothia aeria</name>
    <dbReference type="NCBI Taxonomy" id="172042"/>
    <lineage>
        <taxon>Bacteria</taxon>
        <taxon>Bacillati</taxon>
        <taxon>Actinomycetota</taxon>
        <taxon>Actinomycetes</taxon>
        <taxon>Micrococcales</taxon>
        <taxon>Micrococcaceae</taxon>
        <taxon>Rothia</taxon>
    </lineage>
</organism>
<dbReference type="Proteomes" id="UP000282386">
    <property type="component" value="Chromosome"/>
</dbReference>
<evidence type="ECO:0000256" key="4">
    <source>
        <dbReference type="ARBA" id="ARBA00024201"/>
    </source>
</evidence>
<dbReference type="InterPro" id="IPR013783">
    <property type="entry name" value="Ig-like_fold"/>
</dbReference>
<dbReference type="RefSeq" id="WP_126500184.1">
    <property type="nucleotide sequence ID" value="NZ_CAJPQC010000001.1"/>
</dbReference>
<dbReference type="PANTHER" id="PTHR48098">
    <property type="entry name" value="ENTEROCHELIN ESTERASE-RELATED"/>
    <property type="match status" value="1"/>
</dbReference>
<dbReference type="GO" id="GO:0005975">
    <property type="term" value="P:carbohydrate metabolic process"/>
    <property type="evidence" value="ECO:0007669"/>
    <property type="project" value="UniProtKB-ARBA"/>
</dbReference>
<dbReference type="InterPro" id="IPR014756">
    <property type="entry name" value="Ig_E-set"/>
</dbReference>
<comment type="similarity">
    <text evidence="4">Belongs to the Fes family.</text>
</comment>
<dbReference type="PANTHER" id="PTHR48098:SF3">
    <property type="entry name" value="IRON(III) ENTEROBACTIN ESTERASE"/>
    <property type="match status" value="1"/>
</dbReference>
<proteinExistence type="inferred from homology"/>
<gene>
    <name evidence="7" type="primary">fes</name>
    <name evidence="7" type="ORF">NCTC10207_01399</name>
</gene>
<dbReference type="GO" id="GO:0008849">
    <property type="term" value="F:enterochelin esterase activity"/>
    <property type="evidence" value="ECO:0007669"/>
    <property type="project" value="InterPro"/>
</dbReference>
<dbReference type="Gene3D" id="2.60.40.10">
    <property type="entry name" value="Immunoglobulins"/>
    <property type="match status" value="1"/>
</dbReference>
<dbReference type="InterPro" id="IPR021764">
    <property type="entry name" value="Enterochelin_esterase_N"/>
</dbReference>
<evidence type="ECO:0000256" key="3">
    <source>
        <dbReference type="ARBA" id="ARBA00022801"/>
    </source>
</evidence>
<dbReference type="InterPro" id="IPR029058">
    <property type="entry name" value="AB_hydrolase_fold"/>
</dbReference>
<evidence type="ECO:0000313" key="7">
    <source>
        <dbReference type="EMBL" id="VEI23298.1"/>
    </source>
</evidence>
<dbReference type="InterPro" id="IPR050583">
    <property type="entry name" value="Mycobacterial_A85_antigen"/>
</dbReference>
<dbReference type="SUPFAM" id="SSF53474">
    <property type="entry name" value="alpha/beta-Hydrolases"/>
    <property type="match status" value="1"/>
</dbReference>
<comment type="subcellular location">
    <subcellularLocation>
        <location evidence="1">Cytoplasm</location>
    </subcellularLocation>
</comment>
<dbReference type="Pfam" id="PF11806">
    <property type="entry name" value="Enterochelin_N"/>
    <property type="match status" value="1"/>
</dbReference>
<feature type="compositionally biased region" description="Pro residues" evidence="5">
    <location>
        <begin position="23"/>
        <end position="34"/>
    </location>
</feature>
<evidence type="ECO:0000256" key="2">
    <source>
        <dbReference type="ARBA" id="ARBA00022490"/>
    </source>
</evidence>
<dbReference type="GO" id="GO:0005506">
    <property type="term" value="F:iron ion binding"/>
    <property type="evidence" value="ECO:0007669"/>
    <property type="project" value="InterPro"/>
</dbReference>
<feature type="domain" description="Enterochelin esterase N-terminal" evidence="6">
    <location>
        <begin position="87"/>
        <end position="199"/>
    </location>
</feature>
<dbReference type="GO" id="GO:0006826">
    <property type="term" value="P:iron ion transport"/>
    <property type="evidence" value="ECO:0007669"/>
    <property type="project" value="InterPro"/>
</dbReference>
<evidence type="ECO:0000256" key="5">
    <source>
        <dbReference type="SAM" id="MobiDB-lite"/>
    </source>
</evidence>
<dbReference type="AlphaFoldDB" id="A0A7Z9D782"/>